<dbReference type="Gene3D" id="1.20.1560.10">
    <property type="entry name" value="ABC transporter type 1, transmembrane domain"/>
    <property type="match status" value="1"/>
</dbReference>
<dbReference type="PANTHER" id="PTHR24221:SF397">
    <property type="entry name" value="ABC TRANSPORTER, ATP-BINDING TRANSMEMBRANE PROTEIN"/>
    <property type="match status" value="1"/>
</dbReference>
<keyword evidence="7 9" id="KW-1133">Transmembrane helix</keyword>
<name>A0A6N3EJY0_CLOSY</name>
<evidence type="ECO:0000259" key="11">
    <source>
        <dbReference type="PROSITE" id="PS50929"/>
    </source>
</evidence>
<protein>
    <submittedName>
        <fullName evidence="12">Iron import ATP-binding/permease protein IrtA</fullName>
        <ecNumber evidence="12">3.6.3.-</ecNumber>
    </submittedName>
</protein>
<accession>A0A6N3EJY0</accession>
<dbReference type="SUPFAM" id="SSF52540">
    <property type="entry name" value="P-loop containing nucleoside triphosphate hydrolases"/>
    <property type="match status" value="1"/>
</dbReference>
<feature type="transmembrane region" description="Helical" evidence="9">
    <location>
        <begin position="146"/>
        <end position="163"/>
    </location>
</feature>
<comment type="subcellular location">
    <subcellularLocation>
        <location evidence="1">Cell membrane</location>
        <topology evidence="1">Multi-pass membrane protein</topology>
    </subcellularLocation>
</comment>
<dbReference type="Gene3D" id="3.40.50.300">
    <property type="entry name" value="P-loop containing nucleotide triphosphate hydrolases"/>
    <property type="match status" value="1"/>
</dbReference>
<dbReference type="SMART" id="SM00382">
    <property type="entry name" value="AAA"/>
    <property type="match status" value="1"/>
</dbReference>
<keyword evidence="3" id="KW-1003">Cell membrane</keyword>
<dbReference type="GO" id="GO:0005524">
    <property type="term" value="F:ATP binding"/>
    <property type="evidence" value="ECO:0007669"/>
    <property type="project" value="UniProtKB-KW"/>
</dbReference>
<feature type="domain" description="ABC transmembrane type-1" evidence="11">
    <location>
        <begin position="25"/>
        <end position="275"/>
    </location>
</feature>
<evidence type="ECO:0000256" key="1">
    <source>
        <dbReference type="ARBA" id="ARBA00004651"/>
    </source>
</evidence>
<proteinExistence type="predicted"/>
<evidence type="ECO:0000259" key="10">
    <source>
        <dbReference type="PROSITE" id="PS50893"/>
    </source>
</evidence>
<dbReference type="CDD" id="cd07346">
    <property type="entry name" value="ABC_6TM_exporters"/>
    <property type="match status" value="1"/>
</dbReference>
<dbReference type="EMBL" id="CACRUA010000026">
    <property type="protein sequence ID" value="VYU40415.1"/>
    <property type="molecule type" value="Genomic_DNA"/>
</dbReference>
<dbReference type="PANTHER" id="PTHR24221">
    <property type="entry name" value="ATP-BINDING CASSETTE SUB-FAMILY B"/>
    <property type="match status" value="1"/>
</dbReference>
<dbReference type="InterPro" id="IPR011527">
    <property type="entry name" value="ABC1_TM_dom"/>
</dbReference>
<keyword evidence="8 9" id="KW-0472">Membrane</keyword>
<evidence type="ECO:0000256" key="9">
    <source>
        <dbReference type="SAM" id="Phobius"/>
    </source>
</evidence>
<dbReference type="GO" id="GO:0005886">
    <property type="term" value="C:plasma membrane"/>
    <property type="evidence" value="ECO:0007669"/>
    <property type="project" value="UniProtKB-SubCell"/>
</dbReference>
<keyword evidence="2" id="KW-0813">Transport</keyword>
<dbReference type="FunFam" id="3.40.50.300:FF:000221">
    <property type="entry name" value="Multidrug ABC transporter ATP-binding protein"/>
    <property type="match status" value="1"/>
</dbReference>
<dbReference type="InterPro" id="IPR039421">
    <property type="entry name" value="Type_1_exporter"/>
</dbReference>
<keyword evidence="5" id="KW-0547">Nucleotide-binding</keyword>
<feature type="transmembrane region" description="Helical" evidence="9">
    <location>
        <begin position="284"/>
        <end position="302"/>
    </location>
</feature>
<sequence length="610" mass="66723">MTELPGTGKITLMTFSGGYRWLTGLGCVLSGISAVLGLFPYLCMWNVIRETVIGWPGGFNGDRLVRLGWLAVAYSLLSMLVYFAALMCTHISAFRTARNLKTVALHHLTRLPAGYFKRVGSGKIRRIIDDGAGQTETYLAHQLPDLVGAVVTPAAVIVLLLVFDWRFGLISLLPMAAGLFFLSRMMGANMAVAMKEYQNALEDMNNEAVEYVRGIPVVKTFQQSVFSFRSFHGSILRYKDWAMSYAGSMRIPMCSYTVSINGIFAVLIPAGILLAGDISKGESYVTAALDLMFYILFTPVCVSMMDKIMLTGENTMKANDAVNRIMNIVGEKPLKEPDVPKKPSEYSVEFKNVTFSYYPEQGEREAAGKEGAEKPEPALKQVSLFVPQGATAAVVGASGSGKTTLASLIPRFFDADEGSITIGGIDVREIGTEELMKLVSFVFQDSRLFKDSLLNNIRAARPDAAAEEVMSAIRAAQCGDIIKKMPRGLDTVIGTKGVYLSGGEVQRIALARAILKDAPIVVLDEATAFADPDNEYLIQQAFEKLVEGKTVIMIAHRLSTVCRADCIYVMEGGRIAEQGKHGELLRADGLYAGMWKNYQSSVEWKVGKRT</sequence>
<dbReference type="SUPFAM" id="SSF90123">
    <property type="entry name" value="ABC transporter transmembrane region"/>
    <property type="match status" value="1"/>
</dbReference>
<dbReference type="GO" id="GO:0140359">
    <property type="term" value="F:ABC-type transporter activity"/>
    <property type="evidence" value="ECO:0007669"/>
    <property type="project" value="InterPro"/>
</dbReference>
<reference evidence="12" key="1">
    <citation type="submission" date="2019-11" db="EMBL/GenBank/DDBJ databases">
        <authorList>
            <person name="Feng L."/>
        </authorList>
    </citation>
    <scope>NUCLEOTIDE SEQUENCE</scope>
    <source>
        <strain evidence="12">CsymbiosumLFYP84</strain>
    </source>
</reference>
<evidence type="ECO:0000256" key="4">
    <source>
        <dbReference type="ARBA" id="ARBA00022692"/>
    </source>
</evidence>
<dbReference type="PROSITE" id="PS50929">
    <property type="entry name" value="ABC_TM1F"/>
    <property type="match status" value="1"/>
</dbReference>
<dbReference type="Pfam" id="PF00005">
    <property type="entry name" value="ABC_tran"/>
    <property type="match status" value="1"/>
</dbReference>
<feature type="transmembrane region" description="Helical" evidence="9">
    <location>
        <begin position="68"/>
        <end position="88"/>
    </location>
</feature>
<evidence type="ECO:0000313" key="12">
    <source>
        <dbReference type="EMBL" id="VYU40415.1"/>
    </source>
</evidence>
<evidence type="ECO:0000256" key="2">
    <source>
        <dbReference type="ARBA" id="ARBA00022448"/>
    </source>
</evidence>
<feature type="transmembrane region" description="Helical" evidence="9">
    <location>
        <begin position="169"/>
        <end position="187"/>
    </location>
</feature>
<gene>
    <name evidence="12" type="primary">irtA_1</name>
    <name evidence="12" type="ORF">CSLFYP84_02117</name>
</gene>
<evidence type="ECO:0000256" key="8">
    <source>
        <dbReference type="ARBA" id="ARBA00023136"/>
    </source>
</evidence>
<dbReference type="InterPro" id="IPR027417">
    <property type="entry name" value="P-loop_NTPase"/>
</dbReference>
<dbReference type="Pfam" id="PF00664">
    <property type="entry name" value="ABC_membrane"/>
    <property type="match status" value="1"/>
</dbReference>
<keyword evidence="6 12" id="KW-0067">ATP-binding</keyword>
<keyword evidence="4 9" id="KW-0812">Transmembrane</keyword>
<dbReference type="InterPro" id="IPR003593">
    <property type="entry name" value="AAA+_ATPase"/>
</dbReference>
<dbReference type="EC" id="3.6.3.-" evidence="12"/>
<dbReference type="InterPro" id="IPR036640">
    <property type="entry name" value="ABC1_TM_sf"/>
</dbReference>
<dbReference type="AlphaFoldDB" id="A0A6N3EJY0"/>
<dbReference type="GO" id="GO:0034040">
    <property type="term" value="F:ATPase-coupled lipid transmembrane transporter activity"/>
    <property type="evidence" value="ECO:0007669"/>
    <property type="project" value="TreeGrafter"/>
</dbReference>
<keyword evidence="12" id="KW-0378">Hydrolase</keyword>
<feature type="domain" description="ABC transporter" evidence="10">
    <location>
        <begin position="348"/>
        <end position="597"/>
    </location>
</feature>
<evidence type="ECO:0000256" key="7">
    <source>
        <dbReference type="ARBA" id="ARBA00022989"/>
    </source>
</evidence>
<feature type="transmembrane region" description="Helical" evidence="9">
    <location>
        <begin position="253"/>
        <end position="272"/>
    </location>
</feature>
<organism evidence="12">
    <name type="scientific">Clostridium symbiosum</name>
    <name type="common">Bacteroides symbiosus</name>
    <dbReference type="NCBI Taxonomy" id="1512"/>
    <lineage>
        <taxon>Bacteria</taxon>
        <taxon>Bacillati</taxon>
        <taxon>Bacillota</taxon>
        <taxon>Clostridia</taxon>
        <taxon>Lachnospirales</taxon>
        <taxon>Lachnospiraceae</taxon>
        <taxon>Otoolea</taxon>
    </lineage>
</organism>
<dbReference type="InterPro" id="IPR003439">
    <property type="entry name" value="ABC_transporter-like_ATP-bd"/>
</dbReference>
<evidence type="ECO:0000256" key="6">
    <source>
        <dbReference type="ARBA" id="ARBA00022840"/>
    </source>
</evidence>
<evidence type="ECO:0000256" key="3">
    <source>
        <dbReference type="ARBA" id="ARBA00022475"/>
    </source>
</evidence>
<dbReference type="PROSITE" id="PS50893">
    <property type="entry name" value="ABC_TRANSPORTER_2"/>
    <property type="match status" value="1"/>
</dbReference>
<dbReference type="RefSeq" id="WP_156684681.1">
    <property type="nucleotide sequence ID" value="NZ_CACRUA010000026.1"/>
</dbReference>
<feature type="transmembrane region" description="Helical" evidence="9">
    <location>
        <begin position="21"/>
        <end position="48"/>
    </location>
</feature>
<dbReference type="GO" id="GO:0016887">
    <property type="term" value="F:ATP hydrolysis activity"/>
    <property type="evidence" value="ECO:0007669"/>
    <property type="project" value="InterPro"/>
</dbReference>
<evidence type="ECO:0000256" key="5">
    <source>
        <dbReference type="ARBA" id="ARBA00022741"/>
    </source>
</evidence>